<dbReference type="SUPFAM" id="SSF75005">
    <property type="entry name" value="Arabinanase/levansucrase/invertase"/>
    <property type="match status" value="1"/>
</dbReference>
<evidence type="ECO:0000256" key="1">
    <source>
        <dbReference type="SAM" id="SignalP"/>
    </source>
</evidence>
<keyword evidence="3" id="KW-1185">Reference proteome</keyword>
<feature type="signal peptide" evidence="1">
    <location>
        <begin position="1"/>
        <end position="33"/>
    </location>
</feature>
<feature type="chain" id="PRO_5042093566" evidence="1">
    <location>
        <begin position="34"/>
        <end position="553"/>
    </location>
</feature>
<dbReference type="EMBL" id="CP119075">
    <property type="protein sequence ID" value="WED63700.1"/>
    <property type="molecule type" value="Genomic_DNA"/>
</dbReference>
<dbReference type="KEGG" id="slom:PXH66_15295"/>
<name>A0AAE9ZVN9_9BACT</name>
<evidence type="ECO:0000313" key="3">
    <source>
        <dbReference type="Proteomes" id="UP001218638"/>
    </source>
</evidence>
<reference evidence="2" key="1">
    <citation type="submission" date="2023-03" db="EMBL/GenBank/DDBJ databases">
        <title>Lomoglobus Profundus gen. nov., sp. nov., a novel member of the phylum Verrucomicrobia, isolated from deep-marine sediment of South China Sea.</title>
        <authorList>
            <person name="Ahmad T."/>
            <person name="Ishaq S.E."/>
            <person name="Wang F."/>
        </authorList>
    </citation>
    <scope>NUCLEOTIDE SEQUENCE</scope>
    <source>
        <strain evidence="2">LMO-M01</strain>
    </source>
</reference>
<proteinExistence type="predicted"/>
<accession>A0AAE9ZVN9</accession>
<dbReference type="Gene3D" id="2.115.10.20">
    <property type="entry name" value="Glycosyl hydrolase domain, family 43"/>
    <property type="match status" value="1"/>
</dbReference>
<dbReference type="AlphaFoldDB" id="A0AAE9ZVN9"/>
<sequence>MATSSPYPTRRHHLLPVVRPLLFGLGAALSTAAAPFQLPDTGAPASTTVVLLAIDDHAFPLRDNLALYLTTPTVRAEPVLQPSVDPNAPDNAATHFYGSVIREENRFRMWYYAVHTVSTEGAIGVSPVCYAESIDGEIWTRPHLGQVDWKGNRDNNLVALGPDPTEACSGVSVIRDDTDPDPARRYKMVFGKQIETAAQQRLGVSRRWVVRTAVSPDGLTWTQLPQVVSGDQFAELSSLYHHNGLYVVNSHIRSHGEGDRQEGRQGYAWVSPDFTHWLPQSAPSFKTAEPLDGAGWGTHGNSGDDYTQVHLGVGATSLGNVAIGLYGMWHQRQPNWGEGGITCDLGLLLSQDGLHFNEVVKGQPYLRSEQSPAKPVAGKAYPTILCQTNSILNVGDETWIYHGRWRNVDFQQLGSPTNDGTNVAQNYWGGVALAKLPRDRWGALALWAESDQGSLWTTPITLPAAAALTANAAGLSGLTFLVADERFNPIEGFAAGRAPATDDNDQFDAAVIWAGHDLAELAGQTVRLRVSFDRGTAPNPQLFALNLTPSSDE</sequence>
<dbReference type="RefSeq" id="WP_330929907.1">
    <property type="nucleotide sequence ID" value="NZ_CP119075.1"/>
</dbReference>
<protein>
    <submittedName>
        <fullName evidence="2">Uncharacterized protein</fullName>
    </submittedName>
</protein>
<organism evidence="2 3">
    <name type="scientific">Synoicihabitans lomoniglobus</name>
    <dbReference type="NCBI Taxonomy" id="2909285"/>
    <lineage>
        <taxon>Bacteria</taxon>
        <taxon>Pseudomonadati</taxon>
        <taxon>Verrucomicrobiota</taxon>
        <taxon>Opitutia</taxon>
        <taxon>Opitutales</taxon>
        <taxon>Opitutaceae</taxon>
        <taxon>Synoicihabitans</taxon>
    </lineage>
</organism>
<dbReference type="InterPro" id="IPR023296">
    <property type="entry name" value="Glyco_hydro_beta-prop_sf"/>
</dbReference>
<keyword evidence="1" id="KW-0732">Signal</keyword>
<evidence type="ECO:0000313" key="2">
    <source>
        <dbReference type="EMBL" id="WED63700.1"/>
    </source>
</evidence>
<gene>
    <name evidence="2" type="ORF">PXH66_15295</name>
</gene>
<dbReference type="Proteomes" id="UP001218638">
    <property type="component" value="Chromosome"/>
</dbReference>